<name>A0ACC6QJH2_9ACTN</name>
<dbReference type="Proteomes" id="UP001375539">
    <property type="component" value="Unassembled WGS sequence"/>
</dbReference>
<gene>
    <name evidence="1" type="ORF">WKI58_19500</name>
</gene>
<dbReference type="EMBL" id="JBBKAI010000002">
    <property type="protein sequence ID" value="MEJ8658678.1"/>
    <property type="molecule type" value="Genomic_DNA"/>
</dbReference>
<protein>
    <submittedName>
        <fullName evidence="1">Ice-binding family protein</fullName>
    </submittedName>
</protein>
<comment type="caution">
    <text evidence="1">The sequence shown here is derived from an EMBL/GenBank/DDBJ whole genome shotgun (WGS) entry which is preliminary data.</text>
</comment>
<evidence type="ECO:0000313" key="1">
    <source>
        <dbReference type="EMBL" id="MEJ8658678.1"/>
    </source>
</evidence>
<accession>A0ACC6QJH2</accession>
<sequence>MAVNATPSAPPGRRKARFRTTLFLLPAAALVMAITMVSNLARAAEAPVGLGTATSYAVLAGSGVTNTGPTVINGDLGVSPGSSVTGFPPGIVNGVQHVADVPAAQAQSDLTIAYNDAAGRAPTASLTSPGDLGGLTLTPGVYNASSSQNPRQRSAGVQRVLAGGKLRHPGRQFLLQGQHPRPDVHHGEHQHGRRGPDAGA</sequence>
<proteinExistence type="predicted"/>
<organism evidence="1 2">
    <name type="scientific">Streptomyces pratisoli</name>
    <dbReference type="NCBI Taxonomy" id="3139917"/>
    <lineage>
        <taxon>Bacteria</taxon>
        <taxon>Bacillati</taxon>
        <taxon>Actinomycetota</taxon>
        <taxon>Actinomycetes</taxon>
        <taxon>Kitasatosporales</taxon>
        <taxon>Streptomycetaceae</taxon>
        <taxon>Streptomyces</taxon>
    </lineage>
</organism>
<reference evidence="1" key="1">
    <citation type="submission" date="2024-03" db="EMBL/GenBank/DDBJ databases">
        <title>Novel Streptomyces species of biotechnological and ecological value are a feature of Machair soil.</title>
        <authorList>
            <person name="Prole J.R."/>
            <person name="Goodfellow M."/>
            <person name="Allenby N."/>
            <person name="Ward A.C."/>
        </authorList>
    </citation>
    <scope>NUCLEOTIDE SEQUENCE</scope>
    <source>
        <strain evidence="1">MS1.AVA.4</strain>
    </source>
</reference>
<evidence type="ECO:0000313" key="2">
    <source>
        <dbReference type="Proteomes" id="UP001375539"/>
    </source>
</evidence>
<keyword evidence="2" id="KW-1185">Reference proteome</keyword>